<keyword evidence="1" id="KW-0472">Membrane</keyword>
<gene>
    <name evidence="2" type="ORF">SAMN05444123_10338</name>
</gene>
<feature type="transmembrane region" description="Helical" evidence="1">
    <location>
        <begin position="34"/>
        <end position="56"/>
    </location>
</feature>
<dbReference type="Gene3D" id="1.25.40.10">
    <property type="entry name" value="Tetratricopeptide repeat domain"/>
    <property type="match status" value="1"/>
</dbReference>
<protein>
    <recommendedName>
        <fullName evidence="4">Tetratricopeptide repeat-containing protein</fullName>
    </recommendedName>
</protein>
<organism evidence="2 3">
    <name type="scientific">Rhodopseudomonas pseudopalustris</name>
    <dbReference type="NCBI Taxonomy" id="1513892"/>
    <lineage>
        <taxon>Bacteria</taxon>
        <taxon>Pseudomonadati</taxon>
        <taxon>Pseudomonadota</taxon>
        <taxon>Alphaproteobacteria</taxon>
        <taxon>Hyphomicrobiales</taxon>
        <taxon>Nitrobacteraceae</taxon>
        <taxon>Rhodopseudomonas</taxon>
    </lineage>
</organism>
<evidence type="ECO:0008006" key="4">
    <source>
        <dbReference type="Google" id="ProtNLM"/>
    </source>
</evidence>
<evidence type="ECO:0000256" key="1">
    <source>
        <dbReference type="SAM" id="Phobius"/>
    </source>
</evidence>
<proteinExistence type="predicted"/>
<dbReference type="AlphaFoldDB" id="A0A1H8Q393"/>
<accession>A0A1H8Q393</accession>
<keyword evidence="1" id="KW-1133">Transmembrane helix</keyword>
<evidence type="ECO:0000313" key="3">
    <source>
        <dbReference type="Proteomes" id="UP000199615"/>
    </source>
</evidence>
<dbReference type="Proteomes" id="UP000199615">
    <property type="component" value="Unassembled WGS sequence"/>
</dbReference>
<reference evidence="3" key="1">
    <citation type="submission" date="2016-10" db="EMBL/GenBank/DDBJ databases">
        <authorList>
            <person name="Varghese N."/>
            <person name="Submissions S."/>
        </authorList>
    </citation>
    <scope>NUCLEOTIDE SEQUENCE [LARGE SCALE GENOMIC DNA]</scope>
    <source>
        <strain evidence="3">DSM 123</strain>
    </source>
</reference>
<feature type="transmembrane region" description="Helical" evidence="1">
    <location>
        <begin position="185"/>
        <end position="203"/>
    </location>
</feature>
<feature type="transmembrane region" description="Helical" evidence="1">
    <location>
        <begin position="144"/>
        <end position="165"/>
    </location>
</feature>
<evidence type="ECO:0000313" key="2">
    <source>
        <dbReference type="EMBL" id="SEO48702.1"/>
    </source>
</evidence>
<dbReference type="InterPro" id="IPR011990">
    <property type="entry name" value="TPR-like_helical_dom_sf"/>
</dbReference>
<keyword evidence="3" id="KW-1185">Reference proteome</keyword>
<dbReference type="SUPFAM" id="SSF48452">
    <property type="entry name" value="TPR-like"/>
    <property type="match status" value="1"/>
</dbReference>
<keyword evidence="1" id="KW-0812">Transmembrane</keyword>
<feature type="transmembrane region" description="Helical" evidence="1">
    <location>
        <begin position="62"/>
        <end position="88"/>
    </location>
</feature>
<dbReference type="EMBL" id="FODT01000003">
    <property type="protein sequence ID" value="SEO48702.1"/>
    <property type="molecule type" value="Genomic_DNA"/>
</dbReference>
<name>A0A1H8Q393_9BRAD</name>
<sequence>MFGLSPKPESQIVFRDSPLTEALRRGDFAIIFHWFFRCFVGAAIAGFVLLLAVGVMTTDSKLALRAVAISLFFAAACTVSGWLLGLLFGIPRTLARPQPIAATIAPASGGGTDASGRDNATAPATVTPAVASRVNTNLEDISDWLTKTLVGVGLTQLYFVPHYLWQSANKISTAANLGDHGGQTLILALFLYFAPAGFWLGYVGTRTILTKLFDEVERPPAAAINATLAPDALKIDPQGKLDKATTAEVKAADAALLRFPMTALSTPRELAAWGVANARNNNLDSAAVALQEATRADPSDPLFKQALAKVYTAQSRNDAALQVLQGDNDSEVALFNALYEAPPGGFTKAIEIGTRLAQQPGADANLNLHIWLASAYGQQHAYAIKTDNSELAAQARSNAIKEVEAALKISTMIAKPLLRGLWQATPGTADDDLSSIRKDDPDLSRLLL</sequence>